<name>A0A081P3J5_9BACL</name>
<keyword evidence="4" id="KW-0143">Chaperone</keyword>
<evidence type="ECO:0000256" key="2">
    <source>
        <dbReference type="ARBA" id="ARBA00022795"/>
    </source>
</evidence>
<comment type="subcellular location">
    <subcellularLocation>
        <location evidence="4">Cytoplasm</location>
    </subcellularLocation>
</comment>
<dbReference type="GO" id="GO:0006417">
    <property type="term" value="P:regulation of translation"/>
    <property type="evidence" value="ECO:0007669"/>
    <property type="project" value="UniProtKB-KW"/>
</dbReference>
<dbReference type="EMBL" id="JNVM01000011">
    <property type="protein sequence ID" value="KEQ25268.1"/>
    <property type="molecule type" value="Genomic_DNA"/>
</dbReference>
<dbReference type="InterPro" id="IPR024046">
    <property type="entry name" value="Flagellar_assmbl_FliW_dom_sf"/>
</dbReference>
<dbReference type="AlphaFoldDB" id="A0A081P3J5"/>
<protein>
    <recommendedName>
        <fullName evidence="4">Flagellar assembly factor FliW</fullName>
    </recommendedName>
</protein>
<keyword evidence="1 4" id="KW-0963">Cytoplasm</keyword>
<gene>
    <name evidence="4" type="primary">fliW</name>
    <name evidence="5" type="ORF">ET33_04210</name>
</gene>
<reference evidence="5 6" key="1">
    <citation type="submission" date="2014-06" db="EMBL/GenBank/DDBJ databases">
        <title>Draft genome sequence of Paenibacillus sp. MSt1.</title>
        <authorList>
            <person name="Aw Y.K."/>
            <person name="Ong K.S."/>
            <person name="Gan H.M."/>
            <person name="Lee S.M."/>
        </authorList>
    </citation>
    <scope>NUCLEOTIDE SEQUENCE [LARGE SCALE GENOMIC DNA]</scope>
    <source>
        <strain evidence="5 6">MSt1</strain>
    </source>
</reference>
<accession>A0A081P3J5</accession>
<dbReference type="SUPFAM" id="SSF141457">
    <property type="entry name" value="BH3618-like"/>
    <property type="match status" value="1"/>
</dbReference>
<keyword evidence="3 4" id="KW-0810">Translation regulation</keyword>
<organism evidence="5 6">
    <name type="scientific">Paenibacillus tyrfis</name>
    <dbReference type="NCBI Taxonomy" id="1501230"/>
    <lineage>
        <taxon>Bacteria</taxon>
        <taxon>Bacillati</taxon>
        <taxon>Bacillota</taxon>
        <taxon>Bacilli</taxon>
        <taxon>Bacillales</taxon>
        <taxon>Paenibacillaceae</taxon>
        <taxon>Paenibacillus</taxon>
    </lineage>
</organism>
<dbReference type="RefSeq" id="WP_036682921.1">
    <property type="nucleotide sequence ID" value="NZ_JNVM01000011.1"/>
</dbReference>
<evidence type="ECO:0000256" key="4">
    <source>
        <dbReference type="HAMAP-Rule" id="MF_01185"/>
    </source>
</evidence>
<dbReference type="PANTHER" id="PTHR39190">
    <property type="entry name" value="FLAGELLAR ASSEMBLY FACTOR FLIW"/>
    <property type="match status" value="1"/>
</dbReference>
<dbReference type="OrthoDB" id="9801235at2"/>
<dbReference type="HAMAP" id="MF_01185">
    <property type="entry name" value="FliW"/>
    <property type="match status" value="1"/>
</dbReference>
<dbReference type="eggNOG" id="COG1699">
    <property type="taxonomic scope" value="Bacteria"/>
</dbReference>
<evidence type="ECO:0000313" key="5">
    <source>
        <dbReference type="EMBL" id="KEQ25268.1"/>
    </source>
</evidence>
<keyword evidence="6" id="KW-1185">Reference proteome</keyword>
<dbReference type="PANTHER" id="PTHR39190:SF1">
    <property type="entry name" value="FLAGELLAR ASSEMBLY FACTOR FLIW"/>
    <property type="match status" value="1"/>
</dbReference>
<dbReference type="GO" id="GO:0044780">
    <property type="term" value="P:bacterial-type flagellum assembly"/>
    <property type="evidence" value="ECO:0007669"/>
    <property type="project" value="UniProtKB-UniRule"/>
</dbReference>
<comment type="subunit">
    <text evidence="4">Interacts with translational regulator CsrA and flagellin(s).</text>
</comment>
<evidence type="ECO:0000256" key="3">
    <source>
        <dbReference type="ARBA" id="ARBA00022845"/>
    </source>
</evidence>
<dbReference type="Proteomes" id="UP000028123">
    <property type="component" value="Unassembled WGS sequence"/>
</dbReference>
<comment type="caution">
    <text evidence="5">The sequence shown here is derived from an EMBL/GenBank/DDBJ whole genome shotgun (WGS) entry which is preliminary data.</text>
</comment>
<dbReference type="Gene3D" id="2.30.290.10">
    <property type="entry name" value="BH3618-like"/>
    <property type="match status" value="1"/>
</dbReference>
<proteinExistence type="inferred from homology"/>
<evidence type="ECO:0000313" key="6">
    <source>
        <dbReference type="Proteomes" id="UP000028123"/>
    </source>
</evidence>
<comment type="similarity">
    <text evidence="4">Belongs to the FliW family.</text>
</comment>
<dbReference type="GO" id="GO:0005737">
    <property type="term" value="C:cytoplasm"/>
    <property type="evidence" value="ECO:0007669"/>
    <property type="project" value="UniProtKB-SubCell"/>
</dbReference>
<keyword evidence="2 4" id="KW-1005">Bacterial flagellum biogenesis</keyword>
<comment type="function">
    <text evidence="4">Acts as an anti-CsrA protein, binds CsrA and prevents it from repressing translation of its target genes, one of which is flagellin. Binds to flagellin and participates in the assembly of the flagellum.</text>
</comment>
<dbReference type="InterPro" id="IPR003775">
    <property type="entry name" value="Flagellar_assembly_factor_FliW"/>
</dbReference>
<dbReference type="Pfam" id="PF02623">
    <property type="entry name" value="FliW"/>
    <property type="match status" value="1"/>
</dbReference>
<evidence type="ECO:0000256" key="1">
    <source>
        <dbReference type="ARBA" id="ARBA00022490"/>
    </source>
</evidence>
<sequence>MLEQLNGKAFNLNGSILAFENYNQYELQHIEGMEFAYFQSLDDENIGFVVGVPFVHFKDYTFELSLDDIDQLALSSEEEALVLCIVTVREPFEASTMNLMAPIIINIQNLNGRQIVLPPKYDYNIKTPLFDKSNK</sequence>